<dbReference type="PANTHER" id="PTHR34236:SF1">
    <property type="entry name" value="DIMETHYL SULFOXIDE REDUCTASE TRANSCRIPTIONAL ACTIVATOR"/>
    <property type="match status" value="1"/>
</dbReference>
<dbReference type="Proteomes" id="UP000678237">
    <property type="component" value="Unassembled WGS sequence"/>
</dbReference>
<organism evidence="2 3">
    <name type="scientific">Candidatus Iainarchaeum sp</name>
    <dbReference type="NCBI Taxonomy" id="3101447"/>
    <lineage>
        <taxon>Archaea</taxon>
        <taxon>Candidatus Iainarchaeota</taxon>
        <taxon>Candidatus Iainarchaeia</taxon>
        <taxon>Candidatus Iainarchaeales</taxon>
        <taxon>Candidatus Iainarchaeaceae</taxon>
        <taxon>Candidatus Iainarchaeum</taxon>
    </lineage>
</organism>
<dbReference type="InterPro" id="IPR007050">
    <property type="entry name" value="HTH_bacterioopsin"/>
</dbReference>
<reference evidence="2" key="1">
    <citation type="submission" date="2021-03" db="EMBL/GenBank/DDBJ databases">
        <authorList>
            <person name="Jaffe A."/>
        </authorList>
    </citation>
    <scope>NUCLEOTIDE SEQUENCE</scope>
    <source>
        <strain evidence="2">RIFCSPLOWO2_01_FULL_58_19</strain>
    </source>
</reference>
<evidence type="ECO:0000313" key="3">
    <source>
        <dbReference type="Proteomes" id="UP000678237"/>
    </source>
</evidence>
<evidence type="ECO:0000313" key="2">
    <source>
        <dbReference type="EMBL" id="MBS3062357.1"/>
    </source>
</evidence>
<protein>
    <submittedName>
        <fullName evidence="2">Helix-turn-helix domain-containing protein</fullName>
    </submittedName>
</protein>
<evidence type="ECO:0000259" key="1">
    <source>
        <dbReference type="Pfam" id="PF04967"/>
    </source>
</evidence>
<proteinExistence type="predicted"/>
<feature type="domain" description="HTH bat-type" evidence="1">
    <location>
        <begin position="173"/>
        <end position="224"/>
    </location>
</feature>
<reference evidence="2" key="2">
    <citation type="submission" date="2021-05" db="EMBL/GenBank/DDBJ databases">
        <title>Protein family content uncovers lineage relationships and bacterial pathway maintenance mechanisms in DPANN archaea.</title>
        <authorList>
            <person name="Castelle C.J."/>
            <person name="Meheust R."/>
            <person name="Jaffe A.L."/>
            <person name="Seitz K."/>
            <person name="Gong X."/>
            <person name="Baker B.J."/>
            <person name="Banfield J.F."/>
        </authorList>
    </citation>
    <scope>NUCLEOTIDE SEQUENCE</scope>
    <source>
        <strain evidence="2">RIFCSPLOWO2_01_FULL_58_19</strain>
    </source>
</reference>
<comment type="caution">
    <text evidence="2">The sequence shown here is derived from an EMBL/GenBank/DDBJ whole genome shotgun (WGS) entry which is preliminary data.</text>
</comment>
<gene>
    <name evidence="2" type="ORF">J4203_00660</name>
</gene>
<dbReference type="Pfam" id="PF04967">
    <property type="entry name" value="HTH_10"/>
    <property type="match status" value="1"/>
</dbReference>
<sequence>MQKPLLVELEAFHDDCYAINAQERFKDVRMLTMPGMAVNARTMTFYSKVSGPETLKAIEFIRREPHVKHLQVIYKDRDRAFLELQFDKKHSSIYSCMEAGALLDKPALTQGRLDFLPLIFRNGKDFKEFAGKVRDKFDFKLKSKIVVDAKAVDGLGSLSACGAAELKTVSASLSDAQRTAFDLAVQRGYYDHPQRTTVAELSARAGLAPSTYGEHLRKAESKLLPVVGQLIKYL</sequence>
<dbReference type="PANTHER" id="PTHR34236">
    <property type="entry name" value="DIMETHYL SULFOXIDE REDUCTASE TRANSCRIPTIONAL ACTIVATOR"/>
    <property type="match status" value="1"/>
</dbReference>
<dbReference type="EMBL" id="JAGVWE010000002">
    <property type="protein sequence ID" value="MBS3062357.1"/>
    <property type="molecule type" value="Genomic_DNA"/>
</dbReference>
<accession>A0A8T4L6V0</accession>
<dbReference type="AlphaFoldDB" id="A0A8T4L6V0"/>
<name>A0A8T4L6V0_9ARCH</name>